<sequence>MSLFVLGPRLGVEKNGVFGKLAQLVVSISNSLFQLGLRVISAVGMFGYCILSNIDQIVERIRLWKTSEEKEHLVPPGHQLSRTRDPSDDLEEYRFTLYDTAVVSQPDREGQKGWFGHSTN</sequence>
<dbReference type="HOGENOM" id="CLU_2050235_0_0_1"/>
<dbReference type="Proteomes" id="UP000017559">
    <property type="component" value="Unassembled WGS sequence"/>
</dbReference>
<comment type="caution">
    <text evidence="1">The sequence shown here is derived from an EMBL/GenBank/DDBJ whole genome shotgun (WGS) entry which is preliminary data.</text>
</comment>
<name>V2YCY8_MONRO</name>
<evidence type="ECO:0000313" key="2">
    <source>
        <dbReference type="Proteomes" id="UP000017559"/>
    </source>
</evidence>
<protein>
    <submittedName>
        <fullName evidence="1">Uncharacterized protein</fullName>
    </submittedName>
</protein>
<accession>V2YCY8</accession>
<keyword evidence="2" id="KW-1185">Reference proteome</keyword>
<organism evidence="1 2">
    <name type="scientific">Moniliophthora roreri (strain MCA 2997)</name>
    <name type="common">Cocoa frosty pod rot fungus</name>
    <name type="synonym">Crinipellis roreri</name>
    <dbReference type="NCBI Taxonomy" id="1381753"/>
    <lineage>
        <taxon>Eukaryota</taxon>
        <taxon>Fungi</taxon>
        <taxon>Dikarya</taxon>
        <taxon>Basidiomycota</taxon>
        <taxon>Agaricomycotina</taxon>
        <taxon>Agaricomycetes</taxon>
        <taxon>Agaricomycetidae</taxon>
        <taxon>Agaricales</taxon>
        <taxon>Marasmiineae</taxon>
        <taxon>Marasmiaceae</taxon>
        <taxon>Moniliophthora</taxon>
    </lineage>
</organism>
<dbReference type="KEGG" id="mrr:Moror_8687"/>
<gene>
    <name evidence="1" type="ORF">Moror_8687</name>
</gene>
<dbReference type="EMBL" id="AWSO01000550">
    <property type="protein sequence ID" value="ESK89554.1"/>
    <property type="molecule type" value="Genomic_DNA"/>
</dbReference>
<reference evidence="1 2" key="1">
    <citation type="journal article" date="2014" name="BMC Genomics">
        <title>Genome and secretome analysis of the hemibiotrophic fungal pathogen, Moniliophthora roreri, which causes frosty pod rot disease of cacao: mechanisms of the biotrophic and necrotrophic phases.</title>
        <authorList>
            <person name="Meinhardt L.W."/>
            <person name="Costa G.G.L."/>
            <person name="Thomazella D.P.T."/>
            <person name="Teixeira P.J.P.L."/>
            <person name="Carazzolle M.F."/>
            <person name="Schuster S.C."/>
            <person name="Carlson J.E."/>
            <person name="Guiltinan M.J."/>
            <person name="Mieczkowski P."/>
            <person name="Farmer A."/>
            <person name="Ramaraj T."/>
            <person name="Crozier J."/>
            <person name="Davis R.E."/>
            <person name="Shao J."/>
            <person name="Melnick R.L."/>
            <person name="Pereira G.A.G."/>
            <person name="Bailey B.A."/>
        </authorList>
    </citation>
    <scope>NUCLEOTIDE SEQUENCE [LARGE SCALE GENOMIC DNA]</scope>
    <source>
        <strain evidence="1 2">MCA 2997</strain>
    </source>
</reference>
<dbReference type="AlphaFoldDB" id="V2YCY8"/>
<evidence type="ECO:0000313" key="1">
    <source>
        <dbReference type="EMBL" id="ESK89554.1"/>
    </source>
</evidence>
<proteinExistence type="predicted"/>